<keyword evidence="4" id="KW-0472">Membrane</keyword>
<comment type="caution">
    <text evidence="5">The sequence shown here is derived from an EMBL/GenBank/DDBJ whole genome shotgun (WGS) entry which is preliminary data.</text>
</comment>
<sequence>MLDIDQYKKNSSKLDKHPSAITHSKNQSNKNSLLLKVWQSFNVYLTFCLFTIVTVIVGILTVYYTASKGQSWTCESMFETINQIQTNMDSNPNFVVIGDLNHDNNLDLIVITSGYNGITVYLGYGNASFEKSTTYSTGYRSLPKSMTIADFNNDRNLDVAVANYGTNNIGIFLGYGNGSFMHQKTYTAGSSRPLSIVTGDMNNDDQSDLIVANYGTHSIGVFLGFGDGSFGKQRLFSTDYDSFPQSICIGDFNDDQNLDIAVANYGTDNVGIFFGYGNGSFEKQMSFSTNAQSHPYSLAVGDFNNDHYLDIAVANYGTNNIGLLFGYGNGTFSKQKTFSTGTNSGSFSIVTIDLNNDNILDIVINNYKQNSISVFLGDISGNFSNQMTYPTKTGPCSLALADFNNDNRLDLIVVTNGTGFLNIFLGYYPVAFQTKYFSVSSRLFNPTVVISADLNNDNKSDIVIGNSLEFEILIYLGYGNGTFGLKAKYFAGMGSLSYSIAVGDLNHDNYQDIVVANSLASNIVIFLGFGDGTFTISNNYTTGIGSVPYSVVLTDLNNDNRLDIIVSNSNLDNIGIFFALGNGTFGDQKTYSTGNGTRPQAVIVDDFNNDNILDIVVANYASSSLGIFLGLGNGTYLAQRKYTTGINPNSIASGYFNNDAWKDIVVACPYDRIVQIFFGQKDGSFVSKSIYEVPPLTYDKPQYIVTGDFNNDKALDVAFTTLAGLVYVIIGNNNGSFQQNPKPVSKVSKAPTTMPFTTDDFNNDNLLDLVVVSYSSFQIGVVLSHDYGYFTNYELYSTGSATSPFSLLTNDFNNDTYLDIAVANSGSDNIEILFGDGNVTFRNKTTYSTGSGSQPHSVITDDFNNDKQMDIVVVNSGSDNICILFGYANGSFGNQKTFSTGSYSNPQSTAAGDFNYDNWLDLVVANSGTDNIALFLTYDSAPFLNENIYTSMFNLTPNSVAMSDFNKDNQLDIVTANYQDNIGIFFGYGNGSFSHPVIYSTGFDSNPQFVGVADLNNDNQVDIIVANTFTNNIGIFFGYKNGTFSNQTSYSTDECIGPFSFVVNDFNNDTRLDISVLTYTTGCIYTFFGNGDGTFPTSNYISIDSQSKSISSGDFNNDHYLDFVIANFNKGTIDLYFGYGNGTFTKRDNGYDVNDNPRYIAVGDLNNDTWLDVAFAAGSYITNHVGILFGSAFGNLSSLQRYYTGSDSEVYSVIIVDLNNDNRLDIVFSTVGRRSVTVWPLPSLLGYNSIGIFVGKGDGSFLDQTMYSTGSFSGPFSAVVGDFNNDKRLDVVVTDFIQKNICILFGYQYVTFEAMATYSTGENSTPRSVTVANLNNDKLLDIVVANSAIDNICLFYGYRNGSFIKGEVYSTGSNSKPYSVAIGDFNDDNQSDIVVANYNSDNIMIFVRQLDGTFVVSGIYSTGDSSAPYSIIVAYLNEDKWLDIAVANYGANYVVVFLGQVNGTFINKKYSLDFGSRPTSIIVGDFNRDTLLDIATTNYGTSSIGFLMRVC</sequence>
<dbReference type="Gene3D" id="2.130.10.130">
    <property type="entry name" value="Integrin alpha, N-terminal"/>
    <property type="match status" value="6"/>
</dbReference>
<feature type="transmembrane region" description="Helical" evidence="4">
    <location>
        <begin position="43"/>
        <end position="66"/>
    </location>
</feature>
<dbReference type="Proteomes" id="UP000663852">
    <property type="component" value="Unassembled WGS sequence"/>
</dbReference>
<evidence type="ECO:0000256" key="2">
    <source>
        <dbReference type="ARBA" id="ARBA00022737"/>
    </source>
</evidence>
<keyword evidence="3" id="KW-0325">Glycoprotein</keyword>
<keyword evidence="4" id="KW-1133">Transmembrane helix</keyword>
<proteinExistence type="predicted"/>
<dbReference type="Gene3D" id="2.30.30.100">
    <property type="match status" value="6"/>
</dbReference>
<dbReference type="InterPro" id="IPR028994">
    <property type="entry name" value="Integrin_alpha_N"/>
</dbReference>
<keyword evidence="1" id="KW-0732">Signal</keyword>
<evidence type="ECO:0000313" key="6">
    <source>
        <dbReference type="Proteomes" id="UP000663852"/>
    </source>
</evidence>
<name>A0A815QTI9_ADIRI</name>
<dbReference type="InterPro" id="IPR013517">
    <property type="entry name" value="FG-GAP"/>
</dbReference>
<dbReference type="PANTHER" id="PTHR46580">
    <property type="entry name" value="SENSOR KINASE-RELATED"/>
    <property type="match status" value="1"/>
</dbReference>
<dbReference type="Pfam" id="PF13517">
    <property type="entry name" value="FG-GAP_3"/>
    <property type="match status" value="12"/>
</dbReference>
<dbReference type="SMART" id="SM00191">
    <property type="entry name" value="Int_alpha"/>
    <property type="match status" value="5"/>
</dbReference>
<evidence type="ECO:0000256" key="3">
    <source>
        <dbReference type="ARBA" id="ARBA00023180"/>
    </source>
</evidence>
<dbReference type="InterPro" id="IPR013519">
    <property type="entry name" value="Int_alpha_beta-p"/>
</dbReference>
<evidence type="ECO:0000256" key="4">
    <source>
        <dbReference type="SAM" id="Phobius"/>
    </source>
</evidence>
<evidence type="ECO:0000313" key="5">
    <source>
        <dbReference type="EMBL" id="CAF1467639.1"/>
    </source>
</evidence>
<dbReference type="EMBL" id="CAJNOJ010000494">
    <property type="protein sequence ID" value="CAF1467639.1"/>
    <property type="molecule type" value="Genomic_DNA"/>
</dbReference>
<gene>
    <name evidence="5" type="ORF">EDS130_LOCUS40575</name>
</gene>
<organism evidence="5 6">
    <name type="scientific">Adineta ricciae</name>
    <name type="common">Rotifer</name>
    <dbReference type="NCBI Taxonomy" id="249248"/>
    <lineage>
        <taxon>Eukaryota</taxon>
        <taxon>Metazoa</taxon>
        <taxon>Spiralia</taxon>
        <taxon>Gnathifera</taxon>
        <taxon>Rotifera</taxon>
        <taxon>Eurotatoria</taxon>
        <taxon>Bdelloidea</taxon>
        <taxon>Adinetida</taxon>
        <taxon>Adinetidae</taxon>
        <taxon>Adineta</taxon>
    </lineage>
</organism>
<keyword evidence="4" id="KW-0812">Transmembrane</keyword>
<evidence type="ECO:0000256" key="1">
    <source>
        <dbReference type="ARBA" id="ARBA00022729"/>
    </source>
</evidence>
<accession>A0A815QTI9</accession>
<keyword evidence="2" id="KW-0677">Repeat</keyword>
<protein>
    <submittedName>
        <fullName evidence="5">Uncharacterized protein</fullName>
    </submittedName>
</protein>
<reference evidence="5" key="1">
    <citation type="submission" date="2021-02" db="EMBL/GenBank/DDBJ databases">
        <authorList>
            <person name="Nowell W R."/>
        </authorList>
    </citation>
    <scope>NUCLEOTIDE SEQUENCE</scope>
</reference>
<dbReference type="SUPFAM" id="SSF69318">
    <property type="entry name" value="Integrin alpha N-terminal domain"/>
    <property type="match status" value="5"/>
</dbReference>
<dbReference type="OrthoDB" id="10022113at2759"/>